<accession>A0A392V8T2</accession>
<dbReference type="Proteomes" id="UP000265520">
    <property type="component" value="Unassembled WGS sequence"/>
</dbReference>
<sequence length="15" mass="1530">MPPRVAPAAPVDPVL</sequence>
<protein>
    <submittedName>
        <fullName evidence="1">Uncharacterized protein</fullName>
    </submittedName>
</protein>
<evidence type="ECO:0000313" key="1">
    <source>
        <dbReference type="EMBL" id="MCI83862.1"/>
    </source>
</evidence>
<reference evidence="1 2" key="1">
    <citation type="journal article" date="2018" name="Front. Plant Sci.">
        <title>Red Clover (Trifolium pratense) and Zigzag Clover (T. medium) - A Picture of Genomic Similarities and Differences.</title>
        <authorList>
            <person name="Dluhosova J."/>
            <person name="Istvanek J."/>
            <person name="Nedelnik J."/>
            <person name="Repkova J."/>
        </authorList>
    </citation>
    <scope>NUCLEOTIDE SEQUENCE [LARGE SCALE GENOMIC DNA]</scope>
    <source>
        <strain evidence="2">cv. 10/8</strain>
        <tissue evidence="1">Leaf</tissue>
    </source>
</reference>
<keyword evidence="2" id="KW-1185">Reference proteome</keyword>
<feature type="non-terminal residue" evidence="1">
    <location>
        <position position="15"/>
    </location>
</feature>
<name>A0A392V8T2_9FABA</name>
<organism evidence="1 2">
    <name type="scientific">Trifolium medium</name>
    <dbReference type="NCBI Taxonomy" id="97028"/>
    <lineage>
        <taxon>Eukaryota</taxon>
        <taxon>Viridiplantae</taxon>
        <taxon>Streptophyta</taxon>
        <taxon>Embryophyta</taxon>
        <taxon>Tracheophyta</taxon>
        <taxon>Spermatophyta</taxon>
        <taxon>Magnoliopsida</taxon>
        <taxon>eudicotyledons</taxon>
        <taxon>Gunneridae</taxon>
        <taxon>Pentapetalae</taxon>
        <taxon>rosids</taxon>
        <taxon>fabids</taxon>
        <taxon>Fabales</taxon>
        <taxon>Fabaceae</taxon>
        <taxon>Papilionoideae</taxon>
        <taxon>50 kb inversion clade</taxon>
        <taxon>NPAAA clade</taxon>
        <taxon>Hologalegina</taxon>
        <taxon>IRL clade</taxon>
        <taxon>Trifolieae</taxon>
        <taxon>Trifolium</taxon>
    </lineage>
</organism>
<dbReference type="EMBL" id="LXQA011077081">
    <property type="protein sequence ID" value="MCI83862.1"/>
    <property type="molecule type" value="Genomic_DNA"/>
</dbReference>
<evidence type="ECO:0000313" key="2">
    <source>
        <dbReference type="Proteomes" id="UP000265520"/>
    </source>
</evidence>
<comment type="caution">
    <text evidence="1">The sequence shown here is derived from an EMBL/GenBank/DDBJ whole genome shotgun (WGS) entry which is preliminary data.</text>
</comment>
<proteinExistence type="predicted"/>